<dbReference type="GO" id="GO:0031250">
    <property type="term" value="C:anaerobic ribonucleoside-triphosphate reductase complex"/>
    <property type="evidence" value="ECO:0007669"/>
    <property type="project" value="TreeGrafter"/>
</dbReference>
<keyword evidence="5" id="KW-0560">Oxidoreductase</keyword>
<evidence type="ECO:0000256" key="3">
    <source>
        <dbReference type="PROSITE-ProRule" id="PRU00492"/>
    </source>
</evidence>
<reference evidence="5" key="2">
    <citation type="journal article" date="2021" name="Sci. Rep.">
        <title>The distribution of antibiotic resistance genes in chicken gut microbiota commensals.</title>
        <authorList>
            <person name="Juricova H."/>
            <person name="Matiasovicova J."/>
            <person name="Kubasova T."/>
            <person name="Cejkova D."/>
            <person name="Rychlik I."/>
        </authorList>
    </citation>
    <scope>NUCLEOTIDE SEQUENCE</scope>
    <source>
        <strain evidence="5">An420c</strain>
    </source>
</reference>
<evidence type="ECO:0000256" key="2">
    <source>
        <dbReference type="ARBA" id="ARBA00022840"/>
    </source>
</evidence>
<dbReference type="Pfam" id="PF03477">
    <property type="entry name" value="ATP-cone"/>
    <property type="match status" value="1"/>
</dbReference>
<keyword evidence="1 3" id="KW-0547">Nucleotide-binding</keyword>
<dbReference type="InterPro" id="IPR005144">
    <property type="entry name" value="ATP-cone_dom"/>
</dbReference>
<dbReference type="GO" id="GO:0008998">
    <property type="term" value="F:ribonucleoside-triphosphate reductase (thioredoxin) activity"/>
    <property type="evidence" value="ECO:0007669"/>
    <property type="project" value="UniProtKB-EC"/>
</dbReference>
<feature type="domain" description="ATP-cone" evidence="4">
    <location>
        <begin position="7"/>
        <end position="100"/>
    </location>
</feature>
<dbReference type="GO" id="GO:0009265">
    <property type="term" value="P:2'-deoxyribonucleotide biosynthetic process"/>
    <property type="evidence" value="ECO:0007669"/>
    <property type="project" value="TreeGrafter"/>
</dbReference>
<dbReference type="PROSITE" id="PS51161">
    <property type="entry name" value="ATP_CONE"/>
    <property type="match status" value="1"/>
</dbReference>
<dbReference type="GO" id="GO:0006260">
    <property type="term" value="P:DNA replication"/>
    <property type="evidence" value="ECO:0007669"/>
    <property type="project" value="InterPro"/>
</dbReference>
<dbReference type="GO" id="GO:0004748">
    <property type="term" value="F:ribonucleoside-diphosphate reductase activity, thioredoxin disulfide as acceptor"/>
    <property type="evidence" value="ECO:0007669"/>
    <property type="project" value="TreeGrafter"/>
</dbReference>
<keyword evidence="2 3" id="KW-0067">ATP-binding</keyword>
<dbReference type="AlphaFoldDB" id="A0A938X1Z9"/>
<dbReference type="GO" id="GO:0005524">
    <property type="term" value="F:ATP binding"/>
    <property type="evidence" value="ECO:0007669"/>
    <property type="project" value="UniProtKB-UniRule"/>
</dbReference>
<dbReference type="NCBIfam" id="TIGR02487">
    <property type="entry name" value="NrdD"/>
    <property type="match status" value="1"/>
</dbReference>
<accession>A0A938X1Z9</accession>
<dbReference type="InterPro" id="IPR012833">
    <property type="entry name" value="NrdD"/>
</dbReference>
<dbReference type="Pfam" id="PF13597">
    <property type="entry name" value="NRDD"/>
    <property type="match status" value="1"/>
</dbReference>
<evidence type="ECO:0000259" key="4">
    <source>
        <dbReference type="PROSITE" id="PS51161"/>
    </source>
</evidence>
<evidence type="ECO:0000313" key="6">
    <source>
        <dbReference type="Proteomes" id="UP000713880"/>
    </source>
</evidence>
<dbReference type="RefSeq" id="WP_204909759.1">
    <property type="nucleotide sequence ID" value="NZ_JACJLV010000060.1"/>
</dbReference>
<gene>
    <name evidence="5" type="primary">nrdD</name>
    <name evidence="5" type="ORF">H6A13_11850</name>
</gene>
<reference evidence="5" key="1">
    <citation type="submission" date="2020-08" db="EMBL/GenBank/DDBJ databases">
        <authorList>
            <person name="Cejkova D."/>
            <person name="Kubasova T."/>
            <person name="Jahodarova E."/>
            <person name="Rychlik I."/>
        </authorList>
    </citation>
    <scope>NUCLEOTIDE SEQUENCE</scope>
    <source>
        <strain evidence="5">An420c</strain>
    </source>
</reference>
<dbReference type="Proteomes" id="UP000713880">
    <property type="component" value="Unassembled WGS sequence"/>
</dbReference>
<comment type="caution">
    <text evidence="5">The sequence shown here is derived from an EMBL/GenBank/DDBJ whole genome shotgun (WGS) entry which is preliminary data.</text>
</comment>
<keyword evidence="6" id="KW-1185">Reference proteome</keyword>
<evidence type="ECO:0000256" key="1">
    <source>
        <dbReference type="ARBA" id="ARBA00022741"/>
    </source>
</evidence>
<dbReference type="EMBL" id="JACJLV010000060">
    <property type="protein sequence ID" value="MBM6827776.1"/>
    <property type="molecule type" value="Genomic_DNA"/>
</dbReference>
<dbReference type="SUPFAM" id="SSF51998">
    <property type="entry name" value="PFL-like glycyl radical enzymes"/>
    <property type="match status" value="1"/>
</dbReference>
<dbReference type="EC" id="1.17.4.2" evidence="5"/>
<dbReference type="PANTHER" id="PTHR21075">
    <property type="entry name" value="ANAEROBIC RIBONUCLEOSIDE-TRIPHOSPHATE REDUCTASE"/>
    <property type="match status" value="1"/>
</dbReference>
<dbReference type="NCBIfam" id="NF006732">
    <property type="entry name" value="PRK09263.1"/>
    <property type="match status" value="1"/>
</dbReference>
<dbReference type="Gene3D" id="3.20.70.20">
    <property type="match status" value="1"/>
</dbReference>
<evidence type="ECO:0000313" key="5">
    <source>
        <dbReference type="EMBL" id="MBM6827776.1"/>
    </source>
</evidence>
<sequence>MAIDVKTKVIKRNGEEVSFDISKIENAITKANAEVDRIHQMNEYQIVAIAEKIAEMVKESTHAVNVEDIQDLVETSIMEMRGYEVAQKYVRYRYKRELARKTNTTDDGILALIEHLNEEVNQENSNKNPVINSTQRDYMAGEVSKDLSRRVLLPEEIVQAHEEGIIHFHDSDYFAQKEHNCDLINLEDMLQNGTVISETLIEKPHSFFTACNVTTQIVAQVASNQYGGQSFTLAHLAPFVDISRQKIRKYVIAEREECGESMDEEIISKVTERRLKEEIRSGIQTIQYQLITLMTCNGQAPFVTVFMYLDEVPEGQTRDDLAMIIEEVMIQRMQGVKNEKGVWITPAFPKLIYVLDEDNIREDSKYWHLTELAAKCTAKRMVPDYISAKIMKELKQGEVYPCMGCRSFLTVEDSQRNADGSHKFYGRFNQGVVTINLVDVACSSEGDMDRFWEILDERLELCHRALRCRHERLLGTISDVAPILWQYGALARLKKGEKIDRLLYNGYSTISLGYAGLYEMCVRMLGKSHTDPEARPFAMQVMQRLNDKCKEWKEAEHISYSVYGTPMESTTYKFAKCLQKRFGIIEGVTDKNYITNSYHVHVTEPIDAFHKLEFESEFQKLSPGGAISYIEVPNMQNNLPAVLSVMQFIYDHIMYAELNTKSDYCECCGYDGEIQIKEDESGKLIWECPNCGNTDQDKMFVARRTCGYIGTQFWNQGRTQEIKDRVLHL</sequence>
<protein>
    <submittedName>
        <fullName evidence="5">Anaerobic ribonucleoside-triphosphate reductase</fullName>
        <ecNumber evidence="5">1.17.4.2</ecNumber>
    </submittedName>
</protein>
<name>A0A938X1Z9_9CLOT</name>
<proteinExistence type="predicted"/>
<organism evidence="5 6">
    <name type="scientific">Mordavella massiliensis</name>
    <dbReference type="NCBI Taxonomy" id="1871024"/>
    <lineage>
        <taxon>Bacteria</taxon>
        <taxon>Bacillati</taxon>
        <taxon>Bacillota</taxon>
        <taxon>Clostridia</taxon>
        <taxon>Eubacteriales</taxon>
        <taxon>Clostridiaceae</taxon>
        <taxon>Mordavella</taxon>
    </lineage>
</organism>
<dbReference type="PANTHER" id="PTHR21075:SF0">
    <property type="entry name" value="ANAEROBIC RIBONUCLEOSIDE-TRIPHOSPHATE REDUCTASE"/>
    <property type="match status" value="1"/>
</dbReference>